<comment type="caution">
    <text evidence="1">The sequence shown here is derived from an EMBL/GenBank/DDBJ whole genome shotgun (WGS) entry which is preliminary data.</text>
</comment>
<protein>
    <submittedName>
        <fullName evidence="1">Uncharacterized protein</fullName>
    </submittedName>
</protein>
<keyword evidence="2" id="KW-1185">Reference proteome</keyword>
<dbReference type="EMBL" id="BOPG01000012">
    <property type="protein sequence ID" value="GIJ54923.1"/>
    <property type="molecule type" value="Genomic_DNA"/>
</dbReference>
<accession>A0A8J3Z4L4</accession>
<proteinExistence type="predicted"/>
<organism evidence="1 2">
    <name type="scientific">Virgisporangium aurantiacum</name>
    <dbReference type="NCBI Taxonomy" id="175570"/>
    <lineage>
        <taxon>Bacteria</taxon>
        <taxon>Bacillati</taxon>
        <taxon>Actinomycetota</taxon>
        <taxon>Actinomycetes</taxon>
        <taxon>Micromonosporales</taxon>
        <taxon>Micromonosporaceae</taxon>
        <taxon>Virgisporangium</taxon>
    </lineage>
</organism>
<evidence type="ECO:0000313" key="1">
    <source>
        <dbReference type="EMBL" id="GIJ54923.1"/>
    </source>
</evidence>
<dbReference type="AlphaFoldDB" id="A0A8J3Z4L4"/>
<evidence type="ECO:0000313" key="2">
    <source>
        <dbReference type="Proteomes" id="UP000612585"/>
    </source>
</evidence>
<sequence length="82" mass="9341">MAAPNPRTRALELDSGTHDAARMLYASIRTNPMRKPLIDQAHLTTDQWFLLRDSVAAWTGQRVLIDLAHLRGTDRARPYDEL</sequence>
<gene>
    <name evidence="1" type="ORF">Vau01_024390</name>
</gene>
<dbReference type="Proteomes" id="UP000612585">
    <property type="component" value="Unassembled WGS sequence"/>
</dbReference>
<name>A0A8J3Z4L4_9ACTN</name>
<reference evidence="1" key="1">
    <citation type="submission" date="2021-01" db="EMBL/GenBank/DDBJ databases">
        <title>Whole genome shotgun sequence of Virgisporangium aurantiacum NBRC 16421.</title>
        <authorList>
            <person name="Komaki H."/>
            <person name="Tamura T."/>
        </authorList>
    </citation>
    <scope>NUCLEOTIDE SEQUENCE</scope>
    <source>
        <strain evidence="1">NBRC 16421</strain>
    </source>
</reference>